<dbReference type="VEuPathDB" id="FungiDB:PTTG_06577"/>
<dbReference type="EMBL" id="ADAS02000048">
    <property type="protein sequence ID" value="OAV93677.1"/>
    <property type="molecule type" value="Genomic_DNA"/>
</dbReference>
<reference evidence="2" key="1">
    <citation type="submission" date="2009-11" db="EMBL/GenBank/DDBJ databases">
        <authorList>
            <consortium name="The Broad Institute Genome Sequencing Platform"/>
            <person name="Ward D."/>
            <person name="Feldgarden M."/>
            <person name="Earl A."/>
            <person name="Young S.K."/>
            <person name="Zeng Q."/>
            <person name="Koehrsen M."/>
            <person name="Alvarado L."/>
            <person name="Berlin A."/>
            <person name="Bochicchio J."/>
            <person name="Borenstein D."/>
            <person name="Chapman S.B."/>
            <person name="Chen Z."/>
            <person name="Engels R."/>
            <person name="Freedman E."/>
            <person name="Gellesch M."/>
            <person name="Goldberg J."/>
            <person name="Griggs A."/>
            <person name="Gujja S."/>
            <person name="Heilman E."/>
            <person name="Heiman D."/>
            <person name="Hepburn T."/>
            <person name="Howarth C."/>
            <person name="Jen D."/>
            <person name="Larson L."/>
            <person name="Lewis B."/>
            <person name="Mehta T."/>
            <person name="Park D."/>
            <person name="Pearson M."/>
            <person name="Roberts A."/>
            <person name="Saif S."/>
            <person name="Shea T."/>
            <person name="Shenoy N."/>
            <person name="Sisk P."/>
            <person name="Stolte C."/>
            <person name="Sykes S."/>
            <person name="Thomson T."/>
            <person name="Walk T."/>
            <person name="White J."/>
            <person name="Yandava C."/>
            <person name="Izard J."/>
            <person name="Baranova O.V."/>
            <person name="Blanton J.M."/>
            <person name="Tanner A.C."/>
            <person name="Dewhirst F.E."/>
            <person name="Haas B."/>
            <person name="Nusbaum C."/>
            <person name="Birren B."/>
        </authorList>
    </citation>
    <scope>NUCLEOTIDE SEQUENCE [LARGE SCALE GENOMIC DNA]</scope>
    <source>
        <strain evidence="2">1-1 BBBD Race 1</strain>
    </source>
</reference>
<sequence>MKATVVGILLAAFALACVKADNEHTQCYKYFLNKDHCVQATGVEADRCTKKESHELESVRLMTIQSGGSGRLQRRYNGPATVAEHATQIYSCPGLKPDPNGYEVCVWAGDGNGSKNTGWLDKANKVNCGKQVYIQRKDDKKSVQYATITGGCDFGNVKPESGCFQIGINQPLFESFKPSQGEKDKKLIASMTWDFNNLNFDNPKNAAY</sequence>
<dbReference type="EnsemblFungi" id="PTTG_06577-t43_1">
    <property type="protein sequence ID" value="PTTG_06577-t43_1-p1"/>
    <property type="gene ID" value="PTTG_06577"/>
</dbReference>
<reference evidence="2" key="2">
    <citation type="submission" date="2016-05" db="EMBL/GenBank/DDBJ databases">
        <title>Comparative analysis highlights variable genome content of wheat rusts and divergence of the mating loci.</title>
        <authorList>
            <person name="Cuomo C.A."/>
            <person name="Bakkeren G."/>
            <person name="Szabo L."/>
            <person name="Khalil H."/>
            <person name="Joly D."/>
            <person name="Goldberg J."/>
            <person name="Young S."/>
            <person name="Zeng Q."/>
            <person name="Fellers J."/>
        </authorList>
    </citation>
    <scope>NUCLEOTIDE SEQUENCE [LARGE SCALE GENOMIC DNA]</scope>
    <source>
        <strain evidence="2">1-1 BBBD Race 1</strain>
    </source>
</reference>
<reference evidence="3" key="4">
    <citation type="submission" date="2025-05" db="UniProtKB">
        <authorList>
            <consortium name="EnsemblFungi"/>
        </authorList>
    </citation>
    <scope>IDENTIFICATION</scope>
    <source>
        <strain evidence="3">isolate 1-1 / race 1 (BBBD)</strain>
    </source>
</reference>
<dbReference type="PROSITE" id="PS51257">
    <property type="entry name" value="PROKAR_LIPOPROTEIN"/>
    <property type="match status" value="1"/>
</dbReference>
<protein>
    <recommendedName>
        <fullName evidence="5">Secreted protein</fullName>
    </recommendedName>
</protein>
<evidence type="ECO:0000313" key="4">
    <source>
        <dbReference type="Proteomes" id="UP000005240"/>
    </source>
</evidence>
<organism evidence="2">
    <name type="scientific">Puccinia triticina (isolate 1-1 / race 1 (BBBD))</name>
    <name type="common">Brown leaf rust fungus</name>
    <dbReference type="NCBI Taxonomy" id="630390"/>
    <lineage>
        <taxon>Eukaryota</taxon>
        <taxon>Fungi</taxon>
        <taxon>Dikarya</taxon>
        <taxon>Basidiomycota</taxon>
        <taxon>Pucciniomycotina</taxon>
        <taxon>Pucciniomycetes</taxon>
        <taxon>Pucciniales</taxon>
        <taxon>Pucciniaceae</taxon>
        <taxon>Puccinia</taxon>
    </lineage>
</organism>
<name>A0A180GLK7_PUCT1</name>
<keyword evidence="4" id="KW-1185">Reference proteome</keyword>
<accession>A0A180GLK7</accession>
<gene>
    <name evidence="2" type="ORF">PTTG_06577</name>
</gene>
<evidence type="ECO:0000256" key="1">
    <source>
        <dbReference type="SAM" id="SignalP"/>
    </source>
</evidence>
<evidence type="ECO:0000313" key="3">
    <source>
        <dbReference type="EnsemblFungi" id="PTTG_06577-t43_1-p1"/>
    </source>
</evidence>
<dbReference type="Proteomes" id="UP000005240">
    <property type="component" value="Unassembled WGS sequence"/>
</dbReference>
<reference evidence="3 4" key="3">
    <citation type="journal article" date="2017" name="G3 (Bethesda)">
        <title>Comparative analysis highlights variable genome content of wheat rusts and divergence of the mating loci.</title>
        <authorList>
            <person name="Cuomo C.A."/>
            <person name="Bakkeren G."/>
            <person name="Khalil H.B."/>
            <person name="Panwar V."/>
            <person name="Joly D."/>
            <person name="Linning R."/>
            <person name="Sakthikumar S."/>
            <person name="Song X."/>
            <person name="Adiconis X."/>
            <person name="Fan L."/>
            <person name="Goldberg J.M."/>
            <person name="Levin J.Z."/>
            <person name="Young S."/>
            <person name="Zeng Q."/>
            <person name="Anikster Y."/>
            <person name="Bruce M."/>
            <person name="Wang M."/>
            <person name="Yin C."/>
            <person name="McCallum B."/>
            <person name="Szabo L.J."/>
            <person name="Hulbert S."/>
            <person name="Chen X."/>
            <person name="Fellers J.P."/>
        </authorList>
    </citation>
    <scope>NUCLEOTIDE SEQUENCE</scope>
    <source>
        <strain evidence="3">isolate 1-1 / race 1 (BBBD)</strain>
        <strain evidence="4">Isolate 1-1 / race 1 (BBBD)</strain>
    </source>
</reference>
<dbReference type="AlphaFoldDB" id="A0A180GLK7"/>
<feature type="signal peptide" evidence="1">
    <location>
        <begin position="1"/>
        <end position="20"/>
    </location>
</feature>
<evidence type="ECO:0000313" key="2">
    <source>
        <dbReference type="EMBL" id="OAV93677.1"/>
    </source>
</evidence>
<keyword evidence="1" id="KW-0732">Signal</keyword>
<evidence type="ECO:0008006" key="5">
    <source>
        <dbReference type="Google" id="ProtNLM"/>
    </source>
</evidence>
<feature type="chain" id="PRO_5008110031" description="Secreted protein" evidence="1">
    <location>
        <begin position="21"/>
        <end position="208"/>
    </location>
</feature>
<proteinExistence type="predicted"/>